<comment type="caution">
    <text evidence="2">The sequence shown here is derived from an EMBL/GenBank/DDBJ whole genome shotgun (WGS) entry which is preliminary data.</text>
</comment>
<dbReference type="InterPro" id="IPR036388">
    <property type="entry name" value="WH-like_DNA-bd_sf"/>
</dbReference>
<sequence>MQRKRNRLEIIYTILGIVRQNTNSIRPTPLLRYTNISSQSFSEYYKELLEKGFLREELDRKQRKFVSLTDKGFKFLEKYRVLKGFIEEFEL</sequence>
<feature type="domain" description="ArnR1-like winged helix-turn-helix" evidence="1">
    <location>
        <begin position="4"/>
        <end position="83"/>
    </location>
</feature>
<dbReference type="Pfam" id="PF14947">
    <property type="entry name" value="HTH_45"/>
    <property type="match status" value="1"/>
</dbReference>
<evidence type="ECO:0000313" key="2">
    <source>
        <dbReference type="EMBL" id="MBN2067968.1"/>
    </source>
</evidence>
<dbReference type="InterPro" id="IPR038723">
    <property type="entry name" value="ArnR1-like_HTH"/>
</dbReference>
<reference evidence="2" key="1">
    <citation type="submission" date="2021-01" db="EMBL/GenBank/DDBJ databases">
        <title>Active Sulfur Cycling in an Early Earth Analoge.</title>
        <authorList>
            <person name="Hahn C.R."/>
            <person name="Youssef N.H."/>
            <person name="Elshahed M."/>
        </authorList>
    </citation>
    <scope>NUCLEOTIDE SEQUENCE</scope>
    <source>
        <strain evidence="2">Zod_Metabat.1151</strain>
    </source>
</reference>
<dbReference type="GO" id="GO:0003677">
    <property type="term" value="F:DNA binding"/>
    <property type="evidence" value="ECO:0007669"/>
    <property type="project" value="UniProtKB-KW"/>
</dbReference>
<dbReference type="InterPro" id="IPR036390">
    <property type="entry name" value="WH_DNA-bd_sf"/>
</dbReference>
<dbReference type="SUPFAM" id="SSF46785">
    <property type="entry name" value="Winged helix' DNA-binding domain"/>
    <property type="match status" value="1"/>
</dbReference>
<organism evidence="2 3">
    <name type="scientific">Candidatus Iainarchaeum sp</name>
    <dbReference type="NCBI Taxonomy" id="3101447"/>
    <lineage>
        <taxon>Archaea</taxon>
        <taxon>Candidatus Iainarchaeota</taxon>
        <taxon>Candidatus Iainarchaeia</taxon>
        <taxon>Candidatus Iainarchaeales</taxon>
        <taxon>Candidatus Iainarchaeaceae</taxon>
        <taxon>Candidatus Iainarchaeum</taxon>
    </lineage>
</organism>
<dbReference type="Gene3D" id="1.10.10.10">
    <property type="entry name" value="Winged helix-like DNA-binding domain superfamily/Winged helix DNA-binding domain"/>
    <property type="match status" value="1"/>
</dbReference>
<dbReference type="AlphaFoldDB" id="A0A939C6Y4"/>
<dbReference type="EMBL" id="JAFGDB010000104">
    <property type="protein sequence ID" value="MBN2067968.1"/>
    <property type="molecule type" value="Genomic_DNA"/>
</dbReference>
<gene>
    <name evidence="2" type="ORF">JW744_05870</name>
</gene>
<keyword evidence="2" id="KW-0238">DNA-binding</keyword>
<name>A0A939C6Y4_9ARCH</name>
<dbReference type="Proteomes" id="UP000809243">
    <property type="component" value="Unassembled WGS sequence"/>
</dbReference>
<accession>A0A939C6Y4</accession>
<evidence type="ECO:0000259" key="1">
    <source>
        <dbReference type="Pfam" id="PF14947"/>
    </source>
</evidence>
<proteinExistence type="predicted"/>
<evidence type="ECO:0000313" key="3">
    <source>
        <dbReference type="Proteomes" id="UP000809243"/>
    </source>
</evidence>
<protein>
    <submittedName>
        <fullName evidence="2">Winged helix DNA-binding protein</fullName>
    </submittedName>
</protein>